<dbReference type="GO" id="GO:0003700">
    <property type="term" value="F:DNA-binding transcription factor activity"/>
    <property type="evidence" value="ECO:0007669"/>
    <property type="project" value="InterPro"/>
</dbReference>
<evidence type="ECO:0000313" key="5">
    <source>
        <dbReference type="EMBL" id="SLM11757.1"/>
    </source>
</evidence>
<keyword evidence="2" id="KW-0238">DNA-binding</keyword>
<feature type="domain" description="HTH gntR-type" evidence="4">
    <location>
        <begin position="12"/>
        <end position="79"/>
    </location>
</feature>
<dbReference type="InterPro" id="IPR011711">
    <property type="entry name" value="GntR_C"/>
</dbReference>
<dbReference type="InterPro" id="IPR036390">
    <property type="entry name" value="WH_DNA-bd_sf"/>
</dbReference>
<name>A0A3P3XI01_9SPIR</name>
<evidence type="ECO:0000256" key="1">
    <source>
        <dbReference type="ARBA" id="ARBA00023015"/>
    </source>
</evidence>
<dbReference type="Pfam" id="PF00392">
    <property type="entry name" value="GntR"/>
    <property type="match status" value="1"/>
</dbReference>
<evidence type="ECO:0000256" key="3">
    <source>
        <dbReference type="ARBA" id="ARBA00023163"/>
    </source>
</evidence>
<dbReference type="Gene3D" id="1.20.120.530">
    <property type="entry name" value="GntR ligand-binding domain-like"/>
    <property type="match status" value="1"/>
</dbReference>
<dbReference type="PANTHER" id="PTHR43537">
    <property type="entry name" value="TRANSCRIPTIONAL REGULATOR, GNTR FAMILY"/>
    <property type="match status" value="1"/>
</dbReference>
<dbReference type="SUPFAM" id="SSF48008">
    <property type="entry name" value="GntR ligand-binding domain-like"/>
    <property type="match status" value="1"/>
</dbReference>
<dbReference type="InterPro" id="IPR000524">
    <property type="entry name" value="Tscrpt_reg_HTH_GntR"/>
</dbReference>
<dbReference type="Pfam" id="PF07729">
    <property type="entry name" value="FCD"/>
    <property type="match status" value="1"/>
</dbReference>
<evidence type="ECO:0000259" key="4">
    <source>
        <dbReference type="PROSITE" id="PS50949"/>
    </source>
</evidence>
<dbReference type="InterPro" id="IPR008920">
    <property type="entry name" value="TF_FadR/GntR_C"/>
</dbReference>
<proteinExistence type="predicted"/>
<accession>A0A3P3XI01</accession>
<sequence length="240" mass="27378">MGIETFRPASRLSLSEQVSKHILAKISSGELLPGDRVVEAQICKELHVSSIPVREAIRELVANHILEYVIHRGAQVREVSMRETIDALEVKSVLEPLAANLAGLKNLRNILQKLRKYIPQMRKALEANDHVAFQASNQEFHRHIVEAAGNAILLRLWEQLAFDIRTKPLMDYLRIADPEQLIGEHQNVIDAIEEGDTKKIGYMLEIHSVHLVNHLREKMAENAEEAEKHILVINKRRKQV</sequence>
<protein>
    <submittedName>
        <fullName evidence="5">Putative Transcriptional regulator</fullName>
    </submittedName>
</protein>
<gene>
    <name evidence="5" type="ORF">SPIROBIBN47_210062</name>
</gene>
<dbReference type="CDD" id="cd07377">
    <property type="entry name" value="WHTH_GntR"/>
    <property type="match status" value="1"/>
</dbReference>
<dbReference type="AlphaFoldDB" id="A0A3P3XI01"/>
<dbReference type="PROSITE" id="PS50949">
    <property type="entry name" value="HTH_GNTR"/>
    <property type="match status" value="1"/>
</dbReference>
<dbReference type="SMART" id="SM00895">
    <property type="entry name" value="FCD"/>
    <property type="match status" value="1"/>
</dbReference>
<organism evidence="5">
    <name type="scientific">uncultured spirochete</name>
    <dbReference type="NCBI Taxonomy" id="156406"/>
    <lineage>
        <taxon>Bacteria</taxon>
        <taxon>Pseudomonadati</taxon>
        <taxon>Spirochaetota</taxon>
        <taxon>Spirochaetia</taxon>
        <taxon>Spirochaetales</taxon>
        <taxon>environmental samples</taxon>
    </lineage>
</organism>
<keyword evidence="3" id="KW-0804">Transcription</keyword>
<dbReference type="SMART" id="SM00345">
    <property type="entry name" value="HTH_GNTR"/>
    <property type="match status" value="1"/>
</dbReference>
<keyword evidence="1" id="KW-0805">Transcription regulation</keyword>
<dbReference type="GO" id="GO:0003677">
    <property type="term" value="F:DNA binding"/>
    <property type="evidence" value="ECO:0007669"/>
    <property type="project" value="UniProtKB-KW"/>
</dbReference>
<evidence type="ECO:0000256" key="2">
    <source>
        <dbReference type="ARBA" id="ARBA00023125"/>
    </source>
</evidence>
<dbReference type="Gene3D" id="1.10.10.10">
    <property type="entry name" value="Winged helix-like DNA-binding domain superfamily/Winged helix DNA-binding domain"/>
    <property type="match status" value="1"/>
</dbReference>
<reference evidence="5" key="1">
    <citation type="submission" date="2017-02" db="EMBL/GenBank/DDBJ databases">
        <authorList>
            <person name="Regsiter A."/>
            <person name="William W."/>
        </authorList>
    </citation>
    <scope>NUCLEOTIDE SEQUENCE</scope>
    <source>
        <strain evidence="5">Bib</strain>
    </source>
</reference>
<dbReference type="EMBL" id="FWDM01000014">
    <property type="protein sequence ID" value="SLM11757.1"/>
    <property type="molecule type" value="Genomic_DNA"/>
</dbReference>
<dbReference type="PANTHER" id="PTHR43537:SF24">
    <property type="entry name" value="GLUCONATE OPERON TRANSCRIPTIONAL REPRESSOR"/>
    <property type="match status" value="1"/>
</dbReference>
<dbReference type="InterPro" id="IPR036388">
    <property type="entry name" value="WH-like_DNA-bd_sf"/>
</dbReference>
<dbReference type="SUPFAM" id="SSF46785">
    <property type="entry name" value="Winged helix' DNA-binding domain"/>
    <property type="match status" value="1"/>
</dbReference>